<dbReference type="SMART" id="SM00382">
    <property type="entry name" value="AAA"/>
    <property type="match status" value="2"/>
</dbReference>
<evidence type="ECO:0000256" key="3">
    <source>
        <dbReference type="ARBA" id="ARBA00022741"/>
    </source>
</evidence>
<feature type="region of interest" description="Disordered" evidence="7">
    <location>
        <begin position="3158"/>
        <end position="3178"/>
    </location>
</feature>
<dbReference type="GO" id="GO:0016887">
    <property type="term" value="F:ATP hydrolysis activity"/>
    <property type="evidence" value="ECO:0007669"/>
    <property type="project" value="InterPro"/>
</dbReference>
<reference evidence="11" key="1">
    <citation type="submission" date="2025-08" db="UniProtKB">
        <authorList>
            <consortium name="RefSeq"/>
        </authorList>
    </citation>
    <scope>IDENTIFICATION</scope>
</reference>
<evidence type="ECO:0000259" key="9">
    <source>
        <dbReference type="PROSITE" id="PS50893"/>
    </source>
</evidence>
<dbReference type="GO" id="GO:0016020">
    <property type="term" value="C:membrane"/>
    <property type="evidence" value="ECO:0007669"/>
    <property type="project" value="UniProtKB-SubCell"/>
</dbReference>
<dbReference type="Pfam" id="PF12698">
    <property type="entry name" value="ABC2_membrane_3"/>
    <property type="match status" value="2"/>
</dbReference>
<feature type="transmembrane region" description="Helical" evidence="8">
    <location>
        <begin position="2725"/>
        <end position="2747"/>
    </location>
</feature>
<dbReference type="Gene3D" id="3.40.50.300">
    <property type="entry name" value="P-loop containing nucleotide triphosphate hydrolases"/>
    <property type="match status" value="2"/>
</dbReference>
<keyword evidence="3" id="KW-0547">Nucleotide-binding</keyword>
<feature type="transmembrane region" description="Helical" evidence="8">
    <location>
        <begin position="3494"/>
        <end position="3515"/>
    </location>
</feature>
<dbReference type="GO" id="GO:0005319">
    <property type="term" value="F:lipid transporter activity"/>
    <property type="evidence" value="ECO:0007669"/>
    <property type="project" value="TreeGrafter"/>
</dbReference>
<protein>
    <submittedName>
        <fullName evidence="11">Uncharacterized protein LOC112055070 isoform X1</fullName>
    </submittedName>
</protein>
<feature type="transmembrane region" description="Helical" evidence="8">
    <location>
        <begin position="3209"/>
        <end position="3231"/>
    </location>
</feature>
<feature type="compositionally biased region" description="Low complexity" evidence="7">
    <location>
        <begin position="3158"/>
        <end position="3170"/>
    </location>
</feature>
<feature type="transmembrane region" description="Helical" evidence="8">
    <location>
        <begin position="2588"/>
        <end position="2608"/>
    </location>
</feature>
<name>A0A6J1NZL2_BICAN</name>
<dbReference type="Proteomes" id="UP001652582">
    <property type="component" value="Chromosome 23"/>
</dbReference>
<keyword evidence="5 8" id="KW-1133">Transmembrane helix</keyword>
<evidence type="ECO:0000256" key="8">
    <source>
        <dbReference type="SAM" id="Phobius"/>
    </source>
</evidence>
<feature type="transmembrane region" description="Helical" evidence="8">
    <location>
        <begin position="2629"/>
        <end position="2652"/>
    </location>
</feature>
<dbReference type="PANTHER" id="PTHR19229">
    <property type="entry name" value="ATP-BINDING CASSETTE TRANSPORTER SUBFAMILY A ABCA"/>
    <property type="match status" value="1"/>
</dbReference>
<dbReference type="GO" id="GO:0005524">
    <property type="term" value="F:ATP binding"/>
    <property type="evidence" value="ECO:0007669"/>
    <property type="project" value="UniProtKB-KW"/>
</dbReference>
<evidence type="ECO:0000256" key="4">
    <source>
        <dbReference type="ARBA" id="ARBA00022840"/>
    </source>
</evidence>
<dbReference type="InterPro" id="IPR013525">
    <property type="entry name" value="ABC2_TM"/>
</dbReference>
<keyword evidence="4" id="KW-0067">ATP-binding</keyword>
<feature type="domain" description="ABC transporter" evidence="9">
    <location>
        <begin position="2814"/>
        <end position="3043"/>
    </location>
</feature>
<dbReference type="InterPro" id="IPR017871">
    <property type="entry name" value="ABC_transporter-like_CS"/>
</dbReference>
<feature type="transmembrane region" description="Helical" evidence="8">
    <location>
        <begin position="3456"/>
        <end position="3482"/>
    </location>
</feature>
<feature type="transmembrane region" description="Helical" evidence="8">
    <location>
        <begin position="2664"/>
        <end position="2683"/>
    </location>
</feature>
<feature type="transmembrane region" description="Helical" evidence="8">
    <location>
        <begin position="3414"/>
        <end position="3436"/>
    </location>
</feature>
<keyword evidence="10" id="KW-1185">Reference proteome</keyword>
<accession>A0A6J1NZL2</accession>
<dbReference type="InterPro" id="IPR003593">
    <property type="entry name" value="AAA+_ATPase"/>
</dbReference>
<dbReference type="InterPro" id="IPR026082">
    <property type="entry name" value="ABCA"/>
</dbReference>
<evidence type="ECO:0000313" key="10">
    <source>
        <dbReference type="Proteomes" id="UP001652582"/>
    </source>
</evidence>
<dbReference type="OrthoDB" id="8061355at2759"/>
<dbReference type="CDD" id="cd03263">
    <property type="entry name" value="ABC_subfamily_A"/>
    <property type="match status" value="2"/>
</dbReference>
<dbReference type="PROSITE" id="PS50893">
    <property type="entry name" value="ABC_TRANSPORTER_2"/>
    <property type="match status" value="2"/>
</dbReference>
<evidence type="ECO:0000256" key="1">
    <source>
        <dbReference type="ARBA" id="ARBA00004141"/>
    </source>
</evidence>
<dbReference type="Pfam" id="PF00005">
    <property type="entry name" value="ABC_tran"/>
    <property type="match status" value="2"/>
</dbReference>
<feature type="transmembrane region" description="Helical" evidence="8">
    <location>
        <begin position="3527"/>
        <end position="3550"/>
    </location>
</feature>
<comment type="subcellular location">
    <subcellularLocation>
        <location evidence="1">Membrane</location>
        <topology evidence="1">Multi-pass membrane protein</topology>
    </subcellularLocation>
</comment>
<dbReference type="GO" id="GO:0140359">
    <property type="term" value="F:ABC-type transporter activity"/>
    <property type="evidence" value="ECO:0007669"/>
    <property type="project" value="InterPro"/>
</dbReference>
<organism evidence="10 11">
    <name type="scientific">Bicyclus anynana</name>
    <name type="common">Squinting bush brown butterfly</name>
    <dbReference type="NCBI Taxonomy" id="110368"/>
    <lineage>
        <taxon>Eukaryota</taxon>
        <taxon>Metazoa</taxon>
        <taxon>Ecdysozoa</taxon>
        <taxon>Arthropoda</taxon>
        <taxon>Hexapoda</taxon>
        <taxon>Insecta</taxon>
        <taxon>Pterygota</taxon>
        <taxon>Neoptera</taxon>
        <taxon>Endopterygota</taxon>
        <taxon>Lepidoptera</taxon>
        <taxon>Glossata</taxon>
        <taxon>Ditrysia</taxon>
        <taxon>Papilionoidea</taxon>
        <taxon>Nymphalidae</taxon>
        <taxon>Satyrinae</taxon>
        <taxon>Satyrini</taxon>
        <taxon>Mycalesina</taxon>
        <taxon>Bicyclus</taxon>
    </lineage>
</organism>
<dbReference type="PANTHER" id="PTHR19229:SF263">
    <property type="entry name" value="CHROMOSOME UNDETERMINED SCAFFOLD_17, WHOLE GENOME SHOTGUN SEQUENCE"/>
    <property type="match status" value="1"/>
</dbReference>
<dbReference type="InterPro" id="IPR027417">
    <property type="entry name" value="P-loop_NTPase"/>
</dbReference>
<proteinExistence type="predicted"/>
<dbReference type="KEGG" id="bany:112055070"/>
<dbReference type="SUPFAM" id="SSF52540">
    <property type="entry name" value="P-loop containing nucleoside triphosphate hydrolases"/>
    <property type="match status" value="2"/>
</dbReference>
<sequence length="4054" mass="455670">MAGRQLRLLLWKDYLIRRRKPITLAGVLWAAMVILSLYIVRTNVDNTDYPTCQFAARALPSAGVMNFLQSFVCNVNNECSALDEFEEIPSYEKSKFTQLQRQISTIITNETVIDTAANVPNALKLLATLSDIADHPLLLNITKNGLHVGDIFRNTQRAKRYLSKELDLHDDVANSVITAEVGFEAMLEGNLDRCNVNSISKTIKVENVEHLKAFVDKLCALPKKTVLTLVMGLIYEVDIGKFITMIGEMYYKLSGDLALTRLGDMVVAVLRMMSTDSFLPPELTSMILNREVDFSYVNMTTIKEVVNLFQPTFGDTESFKTLNEVVDTAVIGVEYLHKFLTKQDVNNVEAVTDLTISVVSDKFGISNGFHKVSQLFNKVTDSLSEIGSNITTISIFKGLSGVTNFIMKFLSKDQKHDALFYSTLLAKLIEGARKVININMHIEHLAYKVSLRHPRAIEILLNLQPNVITKGLEGLADAERIQIITSKLSDTNKMFCDTSRIKKFFLITEKEASNLKSQLCTEAWNSYIYDLVSSFGVYDVKDNINSMASLFVLETLGKDISSQLYSVDKDFEILRNFTEDIEMLVLQEQQAMDWTKAFNISEDSEILKAFKTNAYLGKHILITVHGALAKEVVSQNALLEFKISPFLKDMLTILNAINDQLDVAPRDLQNKAKELYPNIIKMILNTALDEEKMYKALSTPCQDIFCYGPDVASIYLNFPKDNNDKNVFATLCNITNAIEEGLKKESIIGKAITNVKDSKHSILEEINWTGLISGLNKLYEKLYNDYTYLFEYKTFNMNDKEQKEVAEMMKEFKYFWLDFKNLNRMLHISIKFGLRFLDILDRGVFSIDSEGWFKFKYSLYLSNGPLTILDDIIQLIGGITRNETILSSVPPSTATILRNMLPNVPYLVKDFVDVIVADNITDLVPIISMMNAVPSWPCSGSLIQFLNLSNESQMGLKSLETIMCLDSDLLNEWTDYLAMRNATAYKTQSWNTTEFPDNIFLKFSATFDSLIRDLDTIKDIFKSTFEEKTDKYVTLLSALQYSAEAFDGATEEIVMRKFLSKVDTVLNALNTSFTQENVSLSVLWKEYLNCSADNYDDNCRSLSRATWKHTLKFIPTTFGNITQDLYTYFKENNEPNSTILQALGFTKDTGLYVLYDKLADFMAVLLNSYWDLGFMKQVRRASQTHFWDCNEVFQALKPGPNSPIDASVLAHVETFVCPSLLHWISMPRGDNKLIDIFTKPQYFFFTMEVSNLTSTYEKFYSTGNDLATLLKKSNKTIETDTKLETTKEKLKRAVDLVLSYEIKGTEPSYQIFSETNKKHFVVSTYLTRVVTIINKLVTKIEKLQITDFVNAPEEEMKSLETELDAIKKIFNRRPSEAIALHFDLITDVLWTNKDTYKMSNALNDLCNRLNDKDISKNVLVELDRVKAQICAKKYKVIYSAIENVMGDDYENARKSLINVVKTLGDKSENATDIFEFINKRQQLVNVLKTSIKYAYDLGIPIYLKFLQSNLKQYSIVISFLSNGDWWKELRELYDGPNANNFFTTAEKGFEIAEDVLTNLDRIHLVRLLRDTNTNSTETFCLPNITISDYVPDGTGMLTTMQRQICDTNSTVLYRELPPMLFASQGYDNELKLTKDVDYESLYKDLANIESKLESIKNGPKAPKRPTWVTKEKLERFREVAMDLLSTDSLIKISFGLLSNVVDAATLYLNNSQCILCSQFTSWFKQINLQLYKKQEYDNLLCNIDHMSLGETYSTLKNDFHWDMAISELISTRNYTKYELNKSLNDLLEQIKLHLLEDVNARSTKLSECLTKNVTLNSFGNATLFAKVLARTVKLLRAELPHLKEVSGIAEMPYFKQLKADITHNLHVKDNLNTYLTNAKEFTKKLGKVVDDDRLIENIEKAEIDLFLIKELQPTSKYLGIRDYKWEDICQSYNCTDIILIISSNVNQTTATANLPVLQDKEFWNFTFMSEILNTIEVIVEHVSRLLGVASRLDVNGVMEGKLTAMIDAGMQLLMDDTVDSILFSVFGLIEDMQPLLHGTPLAFDLDAVANGLSILRRFKDYLIEEDIRVNVSEVFSNPLRIESALSSIGVKNTNFWSIAAPRIQAGYIQIKPLLSQKQGTYQISSFVCQVENMSKVLIPASVDVVTLDDIYGAVMEQFCGMGDELAKEVISVLVENINFDYVLAKLKSTLLSKLYAASNLTQDAGDTVLSEFGRMSSVLPTLQEEMSSVSASLAEEPLLLTMRKSASFGDLLTSSSFLADAGNMVCGKPFYANLNRLYKSVIQQQDLSAGPDRAQLDSLPTDFCRSMYQDIVSMEGGKIVWSFIKPLLVGKVLYTPPNVAVQSIIEKANSTFAPMVKLTELIHSFADSFSSVDKLSEHRQGLSALQNLIASPQYSAIRKSLLGDVEVPSVDINGIFEEFGDTEEIGRLLKKASDLLYCFNLNRFKPMRNEHELALEAARLTMINEFSAGLVFLNMSESQTEVPEKIEYKIRMDIENAPTTKRLRNYLWTPGPESSFIEDMRYFRGFVEIQDIIDKAIIELSMDNPKKIQKRDVAEMKTTDWDIYTQQIPYPCYRKDFFQTSLYESQSLIVAFFFSLLFTVSSAVRFIVSDKETGNTMLMSVMGVNLRHHTLSWFMCSFAEMVLTVGGMTAVLSGGGILPKTDPSLIFALLFVYGFSVLCFCYMMSKLFSSASSAAVCTGLAYLISFMPFVLILSLEAVLESSLKLFVSLSMSSSVCYAFLFITRFEAMGLGAGWAQLWDAPDNTSDMNIAIAAAMVIVDSILYLIIGLIVDRFYGIKAESNITNCKANGEKAGVSVVNVTKIYCEGSRRAKLALDNVSMELQKGQITTLLGHNGAGKTTLINILTGMLKPTKGHVIVRSDDPLGARLGVCPQKNVLFEYMTAREHVALYAQLKSGQPVEEVQEEVKSMLRVLCLGDVCDVPVTQLSGGMRRRLCVALAFVARPSLVSLDEPTAGVDPAARRDIWSMIMRLRENRTILLTTHHLDEAELLSDQIIIMHKGQVHTTGSPIDIKRTLGTGYKLTVMYPDKKIHLLEDNAENDEVMIEERTKTLLAVTRSVVKNANLVDINGLEVEINLPFYDTDGVSNNFLELCNALESQESQLRYRSYSLDCSSLEQVFFNICQQADVSHNGLEYEISSVPDSSSKSASTSSVKNELAPLVPPDGPVRGTTWQQFTALMYGRYLHYLRNRWLLFLLVVLPSLFIAVAMGFATIRPPADAEVSLKLYADMYEGSTQFMITEPSINSSTIDPTFAQHVMNNLRLQKSRNWTHEDSPNCKCVDSSQRCDTKDRPWDRPDMMMLPHVDTLNHWLVASQEMYIEKRYAGFTSVIKNNRTHLVAWYNNKGHHALPAAINTLNSAILRTVSSEHAGITVYTHPLKISKEQLNKDTVYQHIADAGISGMLLIAYSLVSAGAAVYLVTARLSQEKHLQMLSGVSPALYWGSALLWDMAIIVVNMLITAIVLEAFHFSVFVARNNLPAICILILFYGYACAGVVHVMEKLFSEASLATMLLFCGNAFVGLIGITLLLILDIISQSEATDNARWVLHKILLLSPQFALGDGLLEIAKNTIQAEVLNQFGMDTYRDPLATNVVGLHYLALLLVGTALLLFNLAIEYDCFNWLLERLRPKTKSFTQTVAMEGQEAEDILAEETRVRGALQPLRLRTIGNINAGFVDTEDVIKNGSIKRAASPQEDVAACVRVRKTYGERAAVRALTLGIPAGQCTALLGENGAGKSTTFAMLTGQLRPSGGQVFLHTRQGSPRDLCQGLISFCPQSDAIDPHLTVKETLKFYCRLRGITNQKEVIRHTVELFELSKYRSVRSGALSGGNKRKLCTALAFMGRAPLVLLDEPTSGMDPSSRACVSRGVRGACATRRGVLLSTHALDDARRLAARVALLQAGRLRALAPLDDCLRRFGGGYVVATRVRRGAARGVWRRVATLAPHAQLRVLHHAALHFLLPTHSIVNGKETVTKLSDIFRLMAELQMSCDIEDYTVNQSSLDQMFLNFTERTSILDPVDDLQVTPRLTRRCSNELDSITSL</sequence>
<feature type="transmembrane region" description="Helical" evidence="8">
    <location>
        <begin position="21"/>
        <end position="40"/>
    </location>
</feature>
<feature type="transmembrane region" description="Helical" evidence="8">
    <location>
        <begin position="2768"/>
        <end position="2790"/>
    </location>
</feature>
<evidence type="ECO:0000256" key="7">
    <source>
        <dbReference type="SAM" id="MobiDB-lite"/>
    </source>
</evidence>
<evidence type="ECO:0000256" key="2">
    <source>
        <dbReference type="ARBA" id="ARBA00022692"/>
    </source>
</evidence>
<keyword evidence="6 8" id="KW-0472">Membrane</keyword>
<gene>
    <name evidence="11" type="primary">LOC112055070</name>
</gene>
<dbReference type="PROSITE" id="PS00211">
    <property type="entry name" value="ABC_TRANSPORTER_1"/>
    <property type="match status" value="1"/>
</dbReference>
<keyword evidence="2 8" id="KW-0812">Transmembrane</keyword>
<dbReference type="GeneID" id="112055070"/>
<feature type="domain" description="ABC transporter" evidence="9">
    <location>
        <begin position="3690"/>
        <end position="3939"/>
    </location>
</feature>
<feature type="transmembrane region" description="Helical" evidence="8">
    <location>
        <begin position="2695"/>
        <end position="2719"/>
    </location>
</feature>
<dbReference type="RefSeq" id="XP_023950827.2">
    <property type="nucleotide sequence ID" value="XM_024095059.2"/>
</dbReference>
<evidence type="ECO:0000256" key="6">
    <source>
        <dbReference type="ARBA" id="ARBA00023136"/>
    </source>
</evidence>
<evidence type="ECO:0000256" key="5">
    <source>
        <dbReference type="ARBA" id="ARBA00022989"/>
    </source>
</evidence>
<evidence type="ECO:0000313" key="11">
    <source>
        <dbReference type="RefSeq" id="XP_023950827.2"/>
    </source>
</evidence>
<dbReference type="InterPro" id="IPR003439">
    <property type="entry name" value="ABC_transporter-like_ATP-bd"/>
</dbReference>
<feature type="transmembrane region" description="Helical" evidence="8">
    <location>
        <begin position="3611"/>
        <end position="3630"/>
    </location>
</feature>